<dbReference type="Gene3D" id="3.40.50.720">
    <property type="entry name" value="NAD(P)-binding Rossmann-like Domain"/>
    <property type="match status" value="1"/>
</dbReference>
<evidence type="ECO:0000256" key="1">
    <source>
        <dbReference type="ARBA" id="ARBA00006642"/>
    </source>
</evidence>
<dbReference type="UniPathway" id="UPA00034">
    <property type="reaction ID" value="UER00018"/>
</dbReference>
<comment type="pathway">
    <text evidence="9">Amino-acid biosynthesis; L-lysine biosynthesis via DAP pathway; (S)-tetrahydrodipicolinate from L-aspartate: step 4/4.</text>
</comment>
<evidence type="ECO:0000313" key="14">
    <source>
        <dbReference type="Proteomes" id="UP000322294"/>
    </source>
</evidence>
<evidence type="ECO:0000259" key="12">
    <source>
        <dbReference type="Pfam" id="PF05173"/>
    </source>
</evidence>
<feature type="binding site" evidence="9">
    <location>
        <begin position="84"/>
        <end position="86"/>
    </location>
    <ligand>
        <name>NAD(+)</name>
        <dbReference type="ChEBI" id="CHEBI:57540"/>
    </ligand>
</feature>
<evidence type="ECO:0000256" key="10">
    <source>
        <dbReference type="NCBIfam" id="TIGR00036"/>
    </source>
</evidence>
<comment type="caution">
    <text evidence="13">The sequence shown here is derived from an EMBL/GenBank/DDBJ whole genome shotgun (WGS) entry which is preliminary data.</text>
</comment>
<reference evidence="13 14" key="1">
    <citation type="submission" date="2019-07" db="EMBL/GenBank/DDBJ databases">
        <title>Genomic Encyclopedia of Type Strains, Phase I: the one thousand microbial genomes (KMG-I) project.</title>
        <authorList>
            <person name="Kyrpides N."/>
        </authorList>
    </citation>
    <scope>NUCLEOTIDE SEQUENCE [LARGE SCALE GENOMIC DNA]</scope>
    <source>
        <strain evidence="13 14">DSM 16647</strain>
    </source>
</reference>
<evidence type="ECO:0000256" key="7">
    <source>
        <dbReference type="ARBA" id="ARBA00023027"/>
    </source>
</evidence>
<feature type="binding site" evidence="9">
    <location>
        <position position="34"/>
    </location>
    <ligand>
        <name>NAD(+)</name>
        <dbReference type="ChEBI" id="CHEBI:57540"/>
    </ligand>
</feature>
<comment type="catalytic activity">
    <reaction evidence="9">
        <text>(S)-2,3,4,5-tetrahydrodipicolinate + NADP(+) + H2O = (2S,4S)-4-hydroxy-2,3,4,5-tetrahydrodipicolinate + NADPH + H(+)</text>
        <dbReference type="Rhea" id="RHEA:35331"/>
        <dbReference type="ChEBI" id="CHEBI:15377"/>
        <dbReference type="ChEBI" id="CHEBI:15378"/>
        <dbReference type="ChEBI" id="CHEBI:16845"/>
        <dbReference type="ChEBI" id="CHEBI:57783"/>
        <dbReference type="ChEBI" id="CHEBI:58349"/>
        <dbReference type="ChEBI" id="CHEBI:67139"/>
        <dbReference type="EC" id="1.17.1.8"/>
    </reaction>
</comment>
<gene>
    <name evidence="9" type="primary">dapB</name>
    <name evidence="13" type="ORF">LZ11_01014</name>
</gene>
<feature type="domain" description="Dihydrodipicolinate reductase C-terminal" evidence="12">
    <location>
        <begin position="114"/>
        <end position="245"/>
    </location>
</feature>
<feature type="active site" description="Proton donor" evidence="9">
    <location>
        <position position="144"/>
    </location>
</feature>
<dbReference type="HAMAP" id="MF_00102">
    <property type="entry name" value="DapB"/>
    <property type="match status" value="1"/>
</dbReference>
<dbReference type="Proteomes" id="UP000322294">
    <property type="component" value="Unassembled WGS sequence"/>
</dbReference>
<evidence type="ECO:0000256" key="6">
    <source>
        <dbReference type="ARBA" id="ARBA00023002"/>
    </source>
</evidence>
<evidence type="ECO:0000256" key="5">
    <source>
        <dbReference type="ARBA" id="ARBA00022915"/>
    </source>
</evidence>
<comment type="similarity">
    <text evidence="1 9">Belongs to the DapB family.</text>
</comment>
<keyword evidence="14" id="KW-1185">Reference proteome</keyword>
<dbReference type="InterPro" id="IPR036291">
    <property type="entry name" value="NAD(P)-bd_dom_sf"/>
</dbReference>
<dbReference type="EMBL" id="VNHO01000008">
    <property type="protein sequence ID" value="TYP56733.1"/>
    <property type="molecule type" value="Genomic_DNA"/>
</dbReference>
<dbReference type="PANTHER" id="PTHR20836:SF7">
    <property type="entry name" value="4-HYDROXY-TETRAHYDRODIPICOLINATE REDUCTASE"/>
    <property type="match status" value="1"/>
</dbReference>
<dbReference type="SUPFAM" id="SSF55347">
    <property type="entry name" value="Glyceraldehyde-3-phosphate dehydrogenase-like, C-terminal domain"/>
    <property type="match status" value="1"/>
</dbReference>
<feature type="active site" description="Proton donor/acceptor" evidence="9">
    <location>
        <position position="140"/>
    </location>
</feature>
<accession>A0A5S5AV03</accession>
<feature type="domain" description="Dihydrodipicolinate reductase N-terminal" evidence="11">
    <location>
        <begin position="2"/>
        <end position="111"/>
    </location>
</feature>
<keyword evidence="3 9" id="KW-0028">Amino-acid biosynthesis</keyword>
<evidence type="ECO:0000259" key="11">
    <source>
        <dbReference type="Pfam" id="PF01113"/>
    </source>
</evidence>
<dbReference type="GO" id="GO:0051287">
    <property type="term" value="F:NAD binding"/>
    <property type="evidence" value="ECO:0007669"/>
    <property type="project" value="UniProtKB-UniRule"/>
</dbReference>
<keyword evidence="2 9" id="KW-0963">Cytoplasm</keyword>
<dbReference type="Pfam" id="PF01113">
    <property type="entry name" value="DapB_N"/>
    <property type="match status" value="1"/>
</dbReference>
<dbReference type="NCBIfam" id="TIGR00036">
    <property type="entry name" value="dapB"/>
    <property type="match status" value="1"/>
</dbReference>
<keyword evidence="6 9" id="KW-0560">Oxidoreductase</keyword>
<feature type="binding site" evidence="9">
    <location>
        <begin position="150"/>
        <end position="151"/>
    </location>
    <ligand>
        <name>(S)-2,3,4,5-tetrahydrodipicolinate</name>
        <dbReference type="ChEBI" id="CHEBI:16845"/>
    </ligand>
</feature>
<dbReference type="InterPro" id="IPR023940">
    <property type="entry name" value="DHDPR_bac"/>
</dbReference>
<dbReference type="CDD" id="cd02274">
    <property type="entry name" value="DHDPR_N"/>
    <property type="match status" value="1"/>
</dbReference>
<evidence type="ECO:0000256" key="3">
    <source>
        <dbReference type="ARBA" id="ARBA00022605"/>
    </source>
</evidence>
<evidence type="ECO:0000256" key="9">
    <source>
        <dbReference type="HAMAP-Rule" id="MF_00102"/>
    </source>
</evidence>
<name>A0A5S5AV03_9FIRM</name>
<evidence type="ECO:0000256" key="8">
    <source>
        <dbReference type="ARBA" id="ARBA00023154"/>
    </source>
</evidence>
<protein>
    <recommendedName>
        <fullName evidence="9 10">4-hydroxy-tetrahydrodipicolinate reductase</fullName>
        <shortName evidence="9">HTPA reductase</shortName>
        <ecNumber evidence="9 10">1.17.1.8</ecNumber>
    </recommendedName>
</protein>
<keyword evidence="8 9" id="KW-0457">Lysine biosynthesis</keyword>
<dbReference type="GO" id="GO:0005829">
    <property type="term" value="C:cytosol"/>
    <property type="evidence" value="ECO:0007669"/>
    <property type="project" value="TreeGrafter"/>
</dbReference>
<dbReference type="GO" id="GO:0050661">
    <property type="term" value="F:NADP binding"/>
    <property type="evidence" value="ECO:0007669"/>
    <property type="project" value="UniProtKB-UniRule"/>
</dbReference>
<dbReference type="SUPFAM" id="SSF51735">
    <property type="entry name" value="NAD(P)-binding Rossmann-fold domains"/>
    <property type="match status" value="1"/>
</dbReference>
<dbReference type="EC" id="1.17.1.8" evidence="9 10"/>
<dbReference type="FunFam" id="3.30.360.10:FF:000009">
    <property type="entry name" value="4-hydroxy-tetrahydrodipicolinate reductase"/>
    <property type="match status" value="1"/>
</dbReference>
<dbReference type="Pfam" id="PF05173">
    <property type="entry name" value="DapB_C"/>
    <property type="match status" value="1"/>
</dbReference>
<evidence type="ECO:0000256" key="2">
    <source>
        <dbReference type="ARBA" id="ARBA00022490"/>
    </source>
</evidence>
<comment type="caution">
    <text evidence="9">Was originally thought to be a dihydrodipicolinate reductase (DHDPR), catalyzing the conversion of dihydrodipicolinate to tetrahydrodipicolinate. However, it was shown in E.coli that the substrate of the enzymatic reaction is not dihydrodipicolinate (DHDP) but in fact (2S,4S)-4-hydroxy-2,3,4,5-tetrahydrodipicolinic acid (HTPA), the product released by the DapA-catalyzed reaction.</text>
</comment>
<dbReference type="PROSITE" id="PS01298">
    <property type="entry name" value="DAPB"/>
    <property type="match status" value="1"/>
</dbReference>
<dbReference type="PANTHER" id="PTHR20836">
    <property type="entry name" value="DIHYDRODIPICOLINATE REDUCTASE"/>
    <property type="match status" value="1"/>
</dbReference>
<comment type="subcellular location">
    <subcellularLocation>
        <location evidence="9">Cytoplasm</location>
    </subcellularLocation>
</comment>
<comment type="caution">
    <text evidence="9">Lacks conserved residue(s) required for the propagation of feature annotation.</text>
</comment>
<feature type="binding site" evidence="9">
    <location>
        <begin position="108"/>
        <end position="111"/>
    </location>
    <ligand>
        <name>NAD(+)</name>
        <dbReference type="ChEBI" id="CHEBI:57540"/>
    </ligand>
</feature>
<dbReference type="InterPro" id="IPR000846">
    <property type="entry name" value="DapB_N"/>
</dbReference>
<dbReference type="GO" id="GO:0016726">
    <property type="term" value="F:oxidoreductase activity, acting on CH or CH2 groups, NAD or NADP as acceptor"/>
    <property type="evidence" value="ECO:0007669"/>
    <property type="project" value="UniProtKB-UniRule"/>
</dbReference>
<dbReference type="GO" id="GO:0019877">
    <property type="term" value="P:diaminopimelate biosynthetic process"/>
    <property type="evidence" value="ECO:0007669"/>
    <property type="project" value="UniProtKB-UniRule"/>
</dbReference>
<feature type="binding site" evidence="9">
    <location>
        <position position="141"/>
    </location>
    <ligand>
        <name>(S)-2,3,4,5-tetrahydrodipicolinate</name>
        <dbReference type="ChEBI" id="CHEBI:16845"/>
    </ligand>
</feature>
<dbReference type="InterPro" id="IPR022664">
    <property type="entry name" value="DapB_N_CS"/>
</dbReference>
<organism evidence="13 14">
    <name type="scientific">Thermosediminibacter litoriperuensis</name>
    <dbReference type="NCBI Taxonomy" id="291989"/>
    <lineage>
        <taxon>Bacteria</taxon>
        <taxon>Bacillati</taxon>
        <taxon>Bacillota</taxon>
        <taxon>Clostridia</taxon>
        <taxon>Thermosediminibacterales</taxon>
        <taxon>Thermosediminibacteraceae</taxon>
        <taxon>Thermosediminibacter</taxon>
    </lineage>
</organism>
<comment type="function">
    <text evidence="9">Catalyzes the conversion of 4-hydroxy-tetrahydrodipicolinate (HTPA) to tetrahydrodipicolinate.</text>
</comment>
<comment type="subunit">
    <text evidence="9">Homotetramer.</text>
</comment>
<keyword evidence="7 9" id="KW-0520">NAD</keyword>
<comment type="catalytic activity">
    <reaction evidence="9">
        <text>(S)-2,3,4,5-tetrahydrodipicolinate + NAD(+) + H2O = (2S,4S)-4-hydroxy-2,3,4,5-tetrahydrodipicolinate + NADH + H(+)</text>
        <dbReference type="Rhea" id="RHEA:35323"/>
        <dbReference type="ChEBI" id="CHEBI:15377"/>
        <dbReference type="ChEBI" id="CHEBI:15378"/>
        <dbReference type="ChEBI" id="CHEBI:16845"/>
        <dbReference type="ChEBI" id="CHEBI:57540"/>
        <dbReference type="ChEBI" id="CHEBI:57945"/>
        <dbReference type="ChEBI" id="CHEBI:67139"/>
        <dbReference type="EC" id="1.17.1.8"/>
    </reaction>
</comment>
<dbReference type="GO" id="GO:0008839">
    <property type="term" value="F:4-hydroxy-tetrahydrodipicolinate reductase"/>
    <property type="evidence" value="ECO:0007669"/>
    <property type="project" value="UniProtKB-UniRule"/>
</dbReference>
<dbReference type="Gene3D" id="3.30.360.10">
    <property type="entry name" value="Dihydrodipicolinate Reductase, domain 2"/>
    <property type="match status" value="1"/>
</dbReference>
<sequence length="251" mass="27794">MIKIILNGARGKMGKTIAELVEREEDMRIVAGVDIVAEAGKFPVYDSIFKIEEKADVIVDFSNPRALENLCSYASSRKIPMVVGTTGFEESHKKMLVEVSKDVPVFVSHNMSLGVFLTVMLAQQAARILGDFDVEIVERHHNQKIDAPSGTALMIADAIKEVRSDAHYVYCRADKRQKRVRNEIGIHSIRAGNLVGEHRVIFGGEDETIEISHLVTSRRVLAAGALKAARFIITQAPGYYTMADLVKILES</sequence>
<dbReference type="GO" id="GO:0009089">
    <property type="term" value="P:lysine biosynthetic process via diaminopimelate"/>
    <property type="evidence" value="ECO:0007669"/>
    <property type="project" value="UniProtKB-UniRule"/>
</dbReference>
<dbReference type="PIRSF" id="PIRSF000161">
    <property type="entry name" value="DHPR"/>
    <property type="match status" value="1"/>
</dbReference>
<evidence type="ECO:0000256" key="4">
    <source>
        <dbReference type="ARBA" id="ARBA00022857"/>
    </source>
</evidence>
<dbReference type="RefSeq" id="WP_148866798.1">
    <property type="nucleotide sequence ID" value="NZ_VNHO01000008.1"/>
</dbReference>
<dbReference type="AlphaFoldDB" id="A0A5S5AV03"/>
<feature type="binding site" evidence="9">
    <location>
        <begin position="8"/>
        <end position="13"/>
    </location>
    <ligand>
        <name>NAD(+)</name>
        <dbReference type="ChEBI" id="CHEBI:57540"/>
    </ligand>
</feature>
<dbReference type="InterPro" id="IPR022663">
    <property type="entry name" value="DapB_C"/>
</dbReference>
<evidence type="ECO:0000313" key="13">
    <source>
        <dbReference type="EMBL" id="TYP56733.1"/>
    </source>
</evidence>
<keyword evidence="4 9" id="KW-0521">NADP</keyword>
<keyword evidence="5 9" id="KW-0220">Diaminopimelate biosynthesis</keyword>
<dbReference type="OrthoDB" id="9790352at2"/>
<proteinExistence type="inferred from homology"/>